<evidence type="ECO:0000256" key="4">
    <source>
        <dbReference type="ARBA" id="ARBA00022801"/>
    </source>
</evidence>
<protein>
    <recommendedName>
        <fullName evidence="8">Alpha/beta-hydrolase</fullName>
    </recommendedName>
</protein>
<proteinExistence type="inferred from homology"/>
<dbReference type="InterPro" id="IPR019363">
    <property type="entry name" value="LDAH"/>
</dbReference>
<dbReference type="PANTHER" id="PTHR13390">
    <property type="entry name" value="LIPASE"/>
    <property type="match status" value="1"/>
</dbReference>
<feature type="region of interest" description="Disordered" evidence="5">
    <location>
        <begin position="1"/>
        <end position="22"/>
    </location>
</feature>
<evidence type="ECO:0000256" key="1">
    <source>
        <dbReference type="ARBA" id="ARBA00004502"/>
    </source>
</evidence>
<keyword evidence="4" id="KW-0378">Hydrolase</keyword>
<dbReference type="GO" id="GO:0005811">
    <property type="term" value="C:lipid droplet"/>
    <property type="evidence" value="ECO:0007669"/>
    <property type="project" value="UniProtKB-SubCell"/>
</dbReference>
<comment type="similarity">
    <text evidence="2">Belongs to the AB hydrolase superfamily. LDAH family.</text>
</comment>
<dbReference type="GO" id="GO:0019915">
    <property type="term" value="P:lipid storage"/>
    <property type="evidence" value="ECO:0007669"/>
    <property type="project" value="InterPro"/>
</dbReference>
<reference evidence="6 7" key="1">
    <citation type="journal article" date="2016" name="Mol. Biol. Evol.">
        <title>Comparative Genomics of Early-Diverging Mushroom-Forming Fungi Provides Insights into the Origins of Lignocellulose Decay Capabilities.</title>
        <authorList>
            <person name="Nagy L.G."/>
            <person name="Riley R."/>
            <person name="Tritt A."/>
            <person name="Adam C."/>
            <person name="Daum C."/>
            <person name="Floudas D."/>
            <person name="Sun H."/>
            <person name="Yadav J.S."/>
            <person name="Pangilinan J."/>
            <person name="Larsson K.H."/>
            <person name="Matsuura K."/>
            <person name="Barry K."/>
            <person name="Labutti K."/>
            <person name="Kuo R."/>
            <person name="Ohm R.A."/>
            <person name="Bhattacharya S.S."/>
            <person name="Shirouzu T."/>
            <person name="Yoshinaga Y."/>
            <person name="Martin F.M."/>
            <person name="Grigoriev I.V."/>
            <person name="Hibbett D.S."/>
        </authorList>
    </citation>
    <scope>NUCLEOTIDE SEQUENCE [LARGE SCALE GENOMIC DNA]</scope>
    <source>
        <strain evidence="6 7">HHB9708</strain>
    </source>
</reference>
<dbReference type="EMBL" id="KV419400">
    <property type="protein sequence ID" value="KZS95760.1"/>
    <property type="molecule type" value="Genomic_DNA"/>
</dbReference>
<sequence length="326" mass="36861">MSSLKSTLPSFLSPHPTKHSEEEGNYLRGVLNHTKSFPGTAEALWWPCLDSDALNTILVLVPGNPGIVDFYIPFLSALQTECARFNRGLAILCHSHLGHAPSLPLPFETSLGLRAQVETRLEVYDHLRQAYGSKIKLVFVGHSIGAWIALQVLKERKDVDDVFLLFPTISNIARTPNGRRLSWMFNRPIPSIISSLGPMAQVLPFSVYAWLFPTWPHAQHLVLKSLATSRSASYAALYMAHEEMETVRTLDTDLLLKYKKRLWFFFAERDDWVGEEREKIIRSLEHDRESIQVVHGTGDIPHAFCISHSNELAVQCASWLSARHVI</sequence>
<dbReference type="InterPro" id="IPR029058">
    <property type="entry name" value="AB_hydrolase_fold"/>
</dbReference>
<evidence type="ECO:0000313" key="6">
    <source>
        <dbReference type="EMBL" id="KZS95760.1"/>
    </source>
</evidence>
<comment type="subcellular location">
    <subcellularLocation>
        <location evidence="1">Lipid droplet</location>
    </subcellularLocation>
</comment>
<dbReference type="GO" id="GO:0016298">
    <property type="term" value="F:lipase activity"/>
    <property type="evidence" value="ECO:0007669"/>
    <property type="project" value="InterPro"/>
</dbReference>
<organism evidence="6 7">
    <name type="scientific">Sistotremastrum niveocremeum HHB9708</name>
    <dbReference type="NCBI Taxonomy" id="1314777"/>
    <lineage>
        <taxon>Eukaryota</taxon>
        <taxon>Fungi</taxon>
        <taxon>Dikarya</taxon>
        <taxon>Basidiomycota</taxon>
        <taxon>Agaricomycotina</taxon>
        <taxon>Agaricomycetes</taxon>
        <taxon>Sistotremastrales</taxon>
        <taxon>Sistotremastraceae</taxon>
        <taxon>Sertulicium</taxon>
        <taxon>Sertulicium niveocremeum</taxon>
    </lineage>
</organism>
<dbReference type="Proteomes" id="UP000076722">
    <property type="component" value="Unassembled WGS sequence"/>
</dbReference>
<keyword evidence="3" id="KW-0551">Lipid droplet</keyword>
<dbReference type="Pfam" id="PF10230">
    <property type="entry name" value="LIDHydrolase"/>
    <property type="match status" value="1"/>
</dbReference>
<accession>A0A164X9S1</accession>
<dbReference type="PANTHER" id="PTHR13390:SF0">
    <property type="entry name" value="LIPID DROPLET-ASSOCIATED HYDROLASE"/>
    <property type="match status" value="1"/>
</dbReference>
<evidence type="ECO:0000256" key="3">
    <source>
        <dbReference type="ARBA" id="ARBA00022677"/>
    </source>
</evidence>
<dbReference type="Gene3D" id="3.40.50.1820">
    <property type="entry name" value="alpha/beta hydrolase"/>
    <property type="match status" value="1"/>
</dbReference>
<name>A0A164X9S1_9AGAM</name>
<dbReference type="SUPFAM" id="SSF53474">
    <property type="entry name" value="alpha/beta-Hydrolases"/>
    <property type="match status" value="1"/>
</dbReference>
<evidence type="ECO:0000256" key="2">
    <source>
        <dbReference type="ARBA" id="ARBA00008300"/>
    </source>
</evidence>
<feature type="compositionally biased region" description="Polar residues" evidence="5">
    <location>
        <begin position="1"/>
        <end position="10"/>
    </location>
</feature>
<dbReference type="STRING" id="1314777.A0A164X9S1"/>
<dbReference type="OrthoDB" id="448051at2759"/>
<evidence type="ECO:0000256" key="5">
    <source>
        <dbReference type="SAM" id="MobiDB-lite"/>
    </source>
</evidence>
<gene>
    <name evidence="6" type="ORF">SISNIDRAFT_438309</name>
</gene>
<evidence type="ECO:0000313" key="7">
    <source>
        <dbReference type="Proteomes" id="UP000076722"/>
    </source>
</evidence>
<keyword evidence="7" id="KW-1185">Reference proteome</keyword>
<evidence type="ECO:0008006" key="8">
    <source>
        <dbReference type="Google" id="ProtNLM"/>
    </source>
</evidence>
<dbReference type="AlphaFoldDB" id="A0A164X9S1"/>